<protein>
    <submittedName>
        <fullName evidence="2">Uncharacterized protein</fullName>
    </submittedName>
</protein>
<feature type="transmembrane region" description="Helical" evidence="1">
    <location>
        <begin position="126"/>
        <end position="146"/>
    </location>
</feature>
<dbReference type="RefSeq" id="WP_272444791.1">
    <property type="nucleotide sequence ID" value="NZ_JAMQKC010000002.1"/>
</dbReference>
<evidence type="ECO:0000313" key="2">
    <source>
        <dbReference type="EMBL" id="MDC3415816.1"/>
    </source>
</evidence>
<dbReference type="EMBL" id="JAMQKC010000002">
    <property type="protein sequence ID" value="MDC3415816.1"/>
    <property type="molecule type" value="Genomic_DNA"/>
</dbReference>
<keyword evidence="1" id="KW-0472">Membrane</keyword>
<proteinExistence type="predicted"/>
<keyword evidence="1" id="KW-1133">Transmembrane helix</keyword>
<gene>
    <name evidence="2" type="ORF">NC799_02700</name>
</gene>
<accession>A0A9X3WEY8</accession>
<keyword evidence="3" id="KW-1185">Reference proteome</keyword>
<feature type="transmembrane region" description="Helical" evidence="1">
    <location>
        <begin position="6"/>
        <end position="23"/>
    </location>
</feature>
<keyword evidence="1" id="KW-0812">Transmembrane</keyword>
<evidence type="ECO:0000256" key="1">
    <source>
        <dbReference type="SAM" id="Phobius"/>
    </source>
</evidence>
<evidence type="ECO:0000313" key="3">
    <source>
        <dbReference type="Proteomes" id="UP001145069"/>
    </source>
</evidence>
<comment type="caution">
    <text evidence="2">The sequence shown here is derived from an EMBL/GenBank/DDBJ whole genome shotgun (WGS) entry which is preliminary data.</text>
</comment>
<feature type="transmembrane region" description="Helical" evidence="1">
    <location>
        <begin position="68"/>
        <end position="83"/>
    </location>
</feature>
<organism evidence="2 3">
    <name type="scientific">Aquibacillus salsiterrae</name>
    <dbReference type="NCBI Taxonomy" id="2950439"/>
    <lineage>
        <taxon>Bacteria</taxon>
        <taxon>Bacillati</taxon>
        <taxon>Bacillota</taxon>
        <taxon>Bacilli</taxon>
        <taxon>Bacillales</taxon>
        <taxon>Bacillaceae</taxon>
        <taxon>Aquibacillus</taxon>
    </lineage>
</organism>
<feature type="transmembrane region" description="Helical" evidence="1">
    <location>
        <begin position="90"/>
        <end position="106"/>
    </location>
</feature>
<sequence length="169" mass="20496">MKNYRWLLILIMLVPWLTVPLLKKEAIKRFLPATIFITLFVRLENYLADRFTWWFWYKKLHPKVWGELPMNLGPFFVSSLWILKWTYGKFWLYLIVNQIMHIFYAFPIVELAKKKGFVSMVRIKRFQFMLIFLFKALLLYGFQFAYEGLTREKGKRNEQQVNGDVSPPI</sequence>
<dbReference type="Proteomes" id="UP001145069">
    <property type="component" value="Unassembled WGS sequence"/>
</dbReference>
<dbReference type="AlphaFoldDB" id="A0A9X3WEY8"/>
<name>A0A9X3WEY8_9BACI</name>
<reference evidence="2" key="1">
    <citation type="submission" date="2022-06" db="EMBL/GenBank/DDBJ databases">
        <title>Aquibacillus sp. a new bacterium isolated from soil saline samples.</title>
        <authorList>
            <person name="Galisteo C."/>
            <person name="De La Haba R."/>
            <person name="Sanchez-Porro C."/>
            <person name="Ventosa A."/>
        </authorList>
    </citation>
    <scope>NUCLEOTIDE SEQUENCE</scope>
    <source>
        <strain evidence="2">3ASR75-54</strain>
    </source>
</reference>